<dbReference type="Gene3D" id="3.40.50.300">
    <property type="entry name" value="P-loop containing nucleotide triphosphate hydrolases"/>
    <property type="match status" value="1"/>
</dbReference>
<dbReference type="SMART" id="SM00382">
    <property type="entry name" value="AAA"/>
    <property type="match status" value="1"/>
</dbReference>
<keyword evidence="11" id="KW-1185">Reference proteome</keyword>
<feature type="domain" description="ABC transporter" evidence="8">
    <location>
        <begin position="345"/>
        <end position="578"/>
    </location>
</feature>
<evidence type="ECO:0000256" key="6">
    <source>
        <dbReference type="ARBA" id="ARBA00023136"/>
    </source>
</evidence>
<protein>
    <submittedName>
        <fullName evidence="10">ABC transporter ATP-binding protein</fullName>
    </submittedName>
</protein>
<dbReference type="PROSITE" id="PS50929">
    <property type="entry name" value="ABC_TM1F"/>
    <property type="match status" value="1"/>
</dbReference>
<dbReference type="FunFam" id="3.40.50.300:FF:001492">
    <property type="entry name" value="ABC transporter ATP-binding protein/permease"/>
    <property type="match status" value="1"/>
</dbReference>
<name>A0AAJ0U4N3_9GAMM</name>
<dbReference type="EMBL" id="NRSJ01000013">
    <property type="protein sequence ID" value="MBK1704742.1"/>
    <property type="molecule type" value="Genomic_DNA"/>
</dbReference>
<dbReference type="Pfam" id="PF00005">
    <property type="entry name" value="ABC_tran"/>
    <property type="match status" value="1"/>
</dbReference>
<dbReference type="PANTHER" id="PTHR43394">
    <property type="entry name" value="ATP-DEPENDENT PERMEASE MDL1, MITOCHONDRIAL"/>
    <property type="match status" value="1"/>
</dbReference>
<sequence>MMRRHRRALVLANLIAILGTLAAVPIPMLMPILVDEVLLDQPGTAVALMDRIFPADWQGPVLYILAVLGLTVLLRAVALALQVWQTREFTVVAKEVVYRIRRDLLTRLQRVSMAEYETLGSGTVASYLVTDLDALDQFIGGAVSKLLVAVLSIIGTAIILLWMHWQLGLFILLLNPVVIYVTTVFGRRVKEMKRRENGAYQAFQESLAETLDAIQQIRAGNRERFYIDRSIATADRMRQFSSAFTWKSEAASRASFMVFLVGFDLFRAVSMLMVLFSGLSIGEMLAVFAYLWFMMGPVQEVLTVQYSFHAADAALKRINQLTQMHQEPDYPHRLDPFAGKTTVGVALEDVRFAYGDGPNVLDGVGFRIAPGEKLAIVGASGSGKTTLVQVLLGLYPPTSGSIRFDGAPVDQVGMDVVRDHVSTVLQHPALFNDTVRMNLTLGRDLDDERLWHALRIAQLEQVVSELDDGLDQRIGRDGVRLSGGQRQRLAIARMVLADPAVVILDEATSALDSATEGRLHGALEDFLANRTTLIIAHRLSAVRRADRILVLEHGRVVEEGRHDELIERGGSYAALYARQRG</sequence>
<evidence type="ECO:0000259" key="9">
    <source>
        <dbReference type="PROSITE" id="PS50929"/>
    </source>
</evidence>
<keyword evidence="3" id="KW-0547">Nucleotide-binding</keyword>
<dbReference type="Gene3D" id="1.20.1560.10">
    <property type="entry name" value="ABC transporter type 1, transmembrane domain"/>
    <property type="match status" value="1"/>
</dbReference>
<evidence type="ECO:0000256" key="7">
    <source>
        <dbReference type="SAM" id="Phobius"/>
    </source>
</evidence>
<organism evidence="10 11">
    <name type="scientific">Halochromatium glycolicum</name>
    <dbReference type="NCBI Taxonomy" id="85075"/>
    <lineage>
        <taxon>Bacteria</taxon>
        <taxon>Pseudomonadati</taxon>
        <taxon>Pseudomonadota</taxon>
        <taxon>Gammaproteobacteria</taxon>
        <taxon>Chromatiales</taxon>
        <taxon>Chromatiaceae</taxon>
        <taxon>Halochromatium</taxon>
    </lineage>
</organism>
<dbReference type="SUPFAM" id="SSF90123">
    <property type="entry name" value="ABC transporter transmembrane region"/>
    <property type="match status" value="1"/>
</dbReference>
<dbReference type="InterPro" id="IPR003593">
    <property type="entry name" value="AAA+_ATPase"/>
</dbReference>
<feature type="transmembrane region" description="Helical" evidence="7">
    <location>
        <begin position="61"/>
        <end position="84"/>
    </location>
</feature>
<dbReference type="InterPro" id="IPR036640">
    <property type="entry name" value="ABC1_TM_sf"/>
</dbReference>
<dbReference type="GO" id="GO:0015421">
    <property type="term" value="F:ABC-type oligopeptide transporter activity"/>
    <property type="evidence" value="ECO:0007669"/>
    <property type="project" value="TreeGrafter"/>
</dbReference>
<evidence type="ECO:0000313" key="11">
    <source>
        <dbReference type="Proteomes" id="UP001296776"/>
    </source>
</evidence>
<feature type="transmembrane region" description="Helical" evidence="7">
    <location>
        <begin position="169"/>
        <end position="186"/>
    </location>
</feature>
<keyword evidence="2 7" id="KW-0812">Transmembrane</keyword>
<feature type="domain" description="ABC transmembrane type-1" evidence="9">
    <location>
        <begin position="10"/>
        <end position="310"/>
    </location>
</feature>
<keyword evidence="4 10" id="KW-0067">ATP-binding</keyword>
<keyword evidence="6 7" id="KW-0472">Membrane</keyword>
<comment type="subcellular location">
    <subcellularLocation>
        <location evidence="1">Cell membrane</location>
        <topology evidence="1">Multi-pass membrane protein</topology>
    </subcellularLocation>
</comment>
<reference evidence="10" key="2">
    <citation type="journal article" date="2020" name="Microorganisms">
        <title>Osmotic Adaptation and Compatible Solute Biosynthesis of Phototrophic Bacteria as Revealed from Genome Analyses.</title>
        <authorList>
            <person name="Imhoff J.F."/>
            <person name="Rahn T."/>
            <person name="Kunzel S."/>
            <person name="Keller A."/>
            <person name="Neulinger S.C."/>
        </authorList>
    </citation>
    <scope>NUCLEOTIDE SEQUENCE</scope>
    <source>
        <strain evidence="10">DSM 11080</strain>
    </source>
</reference>
<evidence type="ECO:0000256" key="5">
    <source>
        <dbReference type="ARBA" id="ARBA00022989"/>
    </source>
</evidence>
<gene>
    <name evidence="10" type="ORF">CKO40_09375</name>
</gene>
<dbReference type="SUPFAM" id="SSF52540">
    <property type="entry name" value="P-loop containing nucleoside triphosphate hydrolases"/>
    <property type="match status" value="1"/>
</dbReference>
<evidence type="ECO:0000256" key="2">
    <source>
        <dbReference type="ARBA" id="ARBA00022692"/>
    </source>
</evidence>
<feature type="transmembrane region" description="Helical" evidence="7">
    <location>
        <begin position="272"/>
        <end position="293"/>
    </location>
</feature>
<dbReference type="PROSITE" id="PS00211">
    <property type="entry name" value="ABC_TRANSPORTER_1"/>
    <property type="match status" value="1"/>
</dbReference>
<dbReference type="Pfam" id="PF00664">
    <property type="entry name" value="ABC_membrane"/>
    <property type="match status" value="1"/>
</dbReference>
<dbReference type="InterPro" id="IPR039421">
    <property type="entry name" value="Type_1_exporter"/>
</dbReference>
<dbReference type="AlphaFoldDB" id="A0AAJ0U4N3"/>
<dbReference type="GO" id="GO:0005886">
    <property type="term" value="C:plasma membrane"/>
    <property type="evidence" value="ECO:0007669"/>
    <property type="project" value="UniProtKB-SubCell"/>
</dbReference>
<feature type="transmembrane region" description="Helical" evidence="7">
    <location>
        <begin position="146"/>
        <end position="163"/>
    </location>
</feature>
<evidence type="ECO:0000256" key="1">
    <source>
        <dbReference type="ARBA" id="ARBA00004651"/>
    </source>
</evidence>
<dbReference type="CDD" id="cd07346">
    <property type="entry name" value="ABC_6TM_exporters"/>
    <property type="match status" value="1"/>
</dbReference>
<dbReference type="InterPro" id="IPR011527">
    <property type="entry name" value="ABC1_TM_dom"/>
</dbReference>
<evidence type="ECO:0000313" key="10">
    <source>
        <dbReference type="EMBL" id="MBK1704742.1"/>
    </source>
</evidence>
<dbReference type="Proteomes" id="UP001296776">
    <property type="component" value="Unassembled WGS sequence"/>
</dbReference>
<dbReference type="GO" id="GO:0016887">
    <property type="term" value="F:ATP hydrolysis activity"/>
    <property type="evidence" value="ECO:0007669"/>
    <property type="project" value="InterPro"/>
</dbReference>
<dbReference type="GO" id="GO:0005524">
    <property type="term" value="F:ATP binding"/>
    <property type="evidence" value="ECO:0007669"/>
    <property type="project" value="UniProtKB-KW"/>
</dbReference>
<comment type="caution">
    <text evidence="10">The sequence shown here is derived from an EMBL/GenBank/DDBJ whole genome shotgun (WGS) entry which is preliminary data.</text>
</comment>
<dbReference type="PROSITE" id="PS50893">
    <property type="entry name" value="ABC_TRANSPORTER_2"/>
    <property type="match status" value="1"/>
</dbReference>
<dbReference type="InterPro" id="IPR003439">
    <property type="entry name" value="ABC_transporter-like_ATP-bd"/>
</dbReference>
<evidence type="ECO:0000256" key="3">
    <source>
        <dbReference type="ARBA" id="ARBA00022741"/>
    </source>
</evidence>
<reference evidence="10" key="1">
    <citation type="submission" date="2017-08" db="EMBL/GenBank/DDBJ databases">
        <authorList>
            <person name="Imhoff J.F."/>
            <person name="Rahn T."/>
            <person name="Kuenzel S."/>
            <person name="Neulinger S.C."/>
        </authorList>
    </citation>
    <scope>NUCLEOTIDE SEQUENCE</scope>
    <source>
        <strain evidence="10">DSM 11080</strain>
    </source>
</reference>
<keyword evidence="5 7" id="KW-1133">Transmembrane helix</keyword>
<dbReference type="PANTHER" id="PTHR43394:SF1">
    <property type="entry name" value="ATP-BINDING CASSETTE SUB-FAMILY B MEMBER 10, MITOCHONDRIAL"/>
    <property type="match status" value="1"/>
</dbReference>
<accession>A0AAJ0U4N3</accession>
<dbReference type="InterPro" id="IPR017871">
    <property type="entry name" value="ABC_transporter-like_CS"/>
</dbReference>
<evidence type="ECO:0000259" key="8">
    <source>
        <dbReference type="PROSITE" id="PS50893"/>
    </source>
</evidence>
<evidence type="ECO:0000256" key="4">
    <source>
        <dbReference type="ARBA" id="ARBA00022840"/>
    </source>
</evidence>
<proteinExistence type="predicted"/>
<dbReference type="InterPro" id="IPR027417">
    <property type="entry name" value="P-loop_NTPase"/>
</dbReference>